<gene>
    <name evidence="1" type="ORF">AVDCRST_MAG37-826</name>
</gene>
<name>A0A6J4QA66_9ACTN</name>
<organism evidence="1">
    <name type="scientific">uncultured Rubrobacteraceae bacterium</name>
    <dbReference type="NCBI Taxonomy" id="349277"/>
    <lineage>
        <taxon>Bacteria</taxon>
        <taxon>Bacillati</taxon>
        <taxon>Actinomycetota</taxon>
        <taxon>Rubrobacteria</taxon>
        <taxon>Rubrobacterales</taxon>
        <taxon>Rubrobacteraceae</taxon>
        <taxon>environmental samples</taxon>
    </lineage>
</organism>
<sequence>MRILIAVAPTMYRETLAHIIQRDRPKDDVRFADPQALDREASSFLPHLIVCNDDASKVREVSIPSWVVIRYHDSLSASIFLDGQDTQLIQDIEIEDLLGVVEETQRIIVGDSSS</sequence>
<protein>
    <submittedName>
        <fullName evidence="1">Uncharacterized protein</fullName>
    </submittedName>
</protein>
<reference evidence="1" key="1">
    <citation type="submission" date="2020-02" db="EMBL/GenBank/DDBJ databases">
        <authorList>
            <person name="Meier V. D."/>
        </authorList>
    </citation>
    <scope>NUCLEOTIDE SEQUENCE</scope>
    <source>
        <strain evidence="1">AVDCRST_MAG37</strain>
    </source>
</reference>
<evidence type="ECO:0000313" key="1">
    <source>
        <dbReference type="EMBL" id="CAA9434897.1"/>
    </source>
</evidence>
<dbReference type="AlphaFoldDB" id="A0A6J4QA66"/>
<dbReference type="EMBL" id="CADCVD010000032">
    <property type="protein sequence ID" value="CAA9434897.1"/>
    <property type="molecule type" value="Genomic_DNA"/>
</dbReference>
<proteinExistence type="predicted"/>
<accession>A0A6J4QA66</accession>